<proteinExistence type="predicted"/>
<evidence type="ECO:0000313" key="2">
    <source>
        <dbReference type="Proteomes" id="UP000177588"/>
    </source>
</evidence>
<evidence type="ECO:0000313" key="1">
    <source>
        <dbReference type="EMBL" id="OGY26031.1"/>
    </source>
</evidence>
<dbReference type="EMBL" id="MHCT01000017">
    <property type="protein sequence ID" value="OGY26031.1"/>
    <property type="molecule type" value="Genomic_DNA"/>
</dbReference>
<gene>
    <name evidence="1" type="ORF">A2Z24_02845</name>
</gene>
<accession>A0A1G1WEH4</accession>
<dbReference type="AlphaFoldDB" id="A0A1G1WEH4"/>
<sequence>MDPAADPQQFVIEVRGDDGIKTTHQVTLHKDLYIRLTGGLKSPEELVRASFQFLLDKEPKESILQSFDLSQIQRFFPEYEVVISSQIIK</sequence>
<protein>
    <submittedName>
        <fullName evidence="1">Uncharacterized protein</fullName>
    </submittedName>
</protein>
<comment type="caution">
    <text evidence="1">The sequence shown here is derived from an EMBL/GenBank/DDBJ whole genome shotgun (WGS) entry which is preliminary data.</text>
</comment>
<reference evidence="1 2" key="1">
    <citation type="journal article" date="2016" name="Nat. Commun.">
        <title>Thousands of microbial genomes shed light on interconnected biogeochemical processes in an aquifer system.</title>
        <authorList>
            <person name="Anantharaman K."/>
            <person name="Brown C.T."/>
            <person name="Hug L.A."/>
            <person name="Sharon I."/>
            <person name="Castelle C.J."/>
            <person name="Probst A.J."/>
            <person name="Thomas B.C."/>
            <person name="Singh A."/>
            <person name="Wilkins M.J."/>
            <person name="Karaoz U."/>
            <person name="Brodie E.L."/>
            <person name="Williams K.H."/>
            <person name="Hubbard S.S."/>
            <person name="Banfield J.F."/>
        </authorList>
    </citation>
    <scope>NUCLEOTIDE SEQUENCE [LARGE SCALE GENOMIC DNA]</scope>
</reference>
<organism evidence="1 2">
    <name type="scientific">Candidatus Woykebacteria bacterium RBG_16_44_10</name>
    <dbReference type="NCBI Taxonomy" id="1802597"/>
    <lineage>
        <taxon>Bacteria</taxon>
        <taxon>Candidatus Woykeibacteriota</taxon>
    </lineage>
</organism>
<name>A0A1G1WEH4_9BACT</name>
<dbReference type="Proteomes" id="UP000177588">
    <property type="component" value="Unassembled WGS sequence"/>
</dbReference>